<feature type="transmembrane region" description="Helical" evidence="7">
    <location>
        <begin position="29"/>
        <end position="48"/>
    </location>
</feature>
<dbReference type="EMBL" id="JAFBDQ010000005">
    <property type="protein sequence ID" value="MBM7556504.1"/>
    <property type="molecule type" value="Genomic_DNA"/>
</dbReference>
<sequence length="221" mass="24840">MDMFFRTLLIYGMILIGMRLMGKREVGELTPIDLVVSLMIAELGVLIIEDKSIGLVKGLIPIFTLVGVEILVSYLSLKNDTIRKLVNGTPSVLIKNGKIMTEEMRHNRYTTHDLLTQLREKDIFNISDVEFAVLETSGELTVVPKSQKRNLTPENLGLETGYEGLPIVLIEDGGINYTALEEVDLDKKWLTTELKKRMIDDISEVLILAIETDGNLYLSTK</sequence>
<evidence type="ECO:0000256" key="7">
    <source>
        <dbReference type="SAM" id="Phobius"/>
    </source>
</evidence>
<dbReference type="Pfam" id="PF04239">
    <property type="entry name" value="DUF421"/>
    <property type="match status" value="1"/>
</dbReference>
<dbReference type="GO" id="GO:0005886">
    <property type="term" value="C:plasma membrane"/>
    <property type="evidence" value="ECO:0007669"/>
    <property type="project" value="UniProtKB-SubCell"/>
</dbReference>
<dbReference type="Gene3D" id="3.30.240.20">
    <property type="entry name" value="bsu07140 like domains"/>
    <property type="match status" value="2"/>
</dbReference>
<keyword evidence="5 7" id="KW-1133">Transmembrane helix</keyword>
<evidence type="ECO:0000256" key="1">
    <source>
        <dbReference type="ARBA" id="ARBA00004651"/>
    </source>
</evidence>
<evidence type="ECO:0000256" key="2">
    <source>
        <dbReference type="ARBA" id="ARBA00006448"/>
    </source>
</evidence>
<evidence type="ECO:0000256" key="5">
    <source>
        <dbReference type="ARBA" id="ARBA00022989"/>
    </source>
</evidence>
<feature type="transmembrane region" description="Helical" evidence="7">
    <location>
        <begin position="54"/>
        <end position="77"/>
    </location>
</feature>
<evidence type="ECO:0000256" key="3">
    <source>
        <dbReference type="ARBA" id="ARBA00022475"/>
    </source>
</evidence>
<evidence type="ECO:0000259" key="8">
    <source>
        <dbReference type="Pfam" id="PF04239"/>
    </source>
</evidence>
<protein>
    <submittedName>
        <fullName evidence="9">Uncharacterized membrane protein YcaP (DUF421 family)</fullName>
    </submittedName>
</protein>
<gene>
    <name evidence="9" type="ORF">JOC47_001347</name>
</gene>
<evidence type="ECO:0000313" key="10">
    <source>
        <dbReference type="Proteomes" id="UP000774000"/>
    </source>
</evidence>
<dbReference type="PANTHER" id="PTHR34582">
    <property type="entry name" value="UPF0702 TRANSMEMBRANE PROTEIN YCAP"/>
    <property type="match status" value="1"/>
</dbReference>
<accession>A0A938XTB5</accession>
<reference evidence="9" key="1">
    <citation type="submission" date="2021-01" db="EMBL/GenBank/DDBJ databases">
        <title>Genomic Encyclopedia of Type Strains, Phase IV (KMG-IV): sequencing the most valuable type-strain genomes for metagenomic binning, comparative biology and taxonomic classification.</title>
        <authorList>
            <person name="Goeker M."/>
        </authorList>
    </citation>
    <scope>NUCLEOTIDE SEQUENCE</scope>
    <source>
        <strain evidence="9">DSM 23230</strain>
    </source>
</reference>
<evidence type="ECO:0000256" key="4">
    <source>
        <dbReference type="ARBA" id="ARBA00022692"/>
    </source>
</evidence>
<dbReference type="InterPro" id="IPR023090">
    <property type="entry name" value="UPF0702_alpha/beta_dom_sf"/>
</dbReference>
<dbReference type="AlphaFoldDB" id="A0A938XTB5"/>
<keyword evidence="4 7" id="KW-0812">Transmembrane</keyword>
<comment type="caution">
    <text evidence="9">The sequence shown here is derived from an EMBL/GenBank/DDBJ whole genome shotgun (WGS) entry which is preliminary data.</text>
</comment>
<dbReference type="RefSeq" id="WP_204701276.1">
    <property type="nucleotide sequence ID" value="NZ_JAFBDQ010000005.1"/>
</dbReference>
<dbReference type="InterPro" id="IPR007353">
    <property type="entry name" value="DUF421"/>
</dbReference>
<evidence type="ECO:0000313" key="9">
    <source>
        <dbReference type="EMBL" id="MBM7556504.1"/>
    </source>
</evidence>
<evidence type="ECO:0000256" key="6">
    <source>
        <dbReference type="ARBA" id="ARBA00023136"/>
    </source>
</evidence>
<dbReference type="Proteomes" id="UP000774000">
    <property type="component" value="Unassembled WGS sequence"/>
</dbReference>
<dbReference type="PANTHER" id="PTHR34582:SF6">
    <property type="entry name" value="UPF0702 TRANSMEMBRANE PROTEIN YCAP"/>
    <property type="match status" value="1"/>
</dbReference>
<keyword evidence="3" id="KW-1003">Cell membrane</keyword>
<proteinExistence type="inferred from homology"/>
<comment type="similarity">
    <text evidence="2">Belongs to the UPF0702 family.</text>
</comment>
<keyword evidence="10" id="KW-1185">Reference proteome</keyword>
<keyword evidence="6 7" id="KW-0472">Membrane</keyword>
<feature type="domain" description="YetF C-terminal" evidence="8">
    <location>
        <begin position="78"/>
        <end position="209"/>
    </location>
</feature>
<comment type="subcellular location">
    <subcellularLocation>
        <location evidence="1">Cell membrane</location>
        <topology evidence="1">Multi-pass membrane protein</topology>
    </subcellularLocation>
</comment>
<name>A0A938XTB5_9FIRM</name>
<organism evidence="9 10">
    <name type="scientific">Halanaerobacter jeridensis</name>
    <dbReference type="NCBI Taxonomy" id="706427"/>
    <lineage>
        <taxon>Bacteria</taxon>
        <taxon>Bacillati</taxon>
        <taxon>Bacillota</taxon>
        <taxon>Clostridia</taxon>
        <taxon>Halanaerobiales</taxon>
        <taxon>Halobacteroidaceae</taxon>
        <taxon>Halanaerobacter</taxon>
    </lineage>
</organism>